<keyword evidence="5" id="KW-0326">Glycosidase</keyword>
<feature type="domain" description="Glycoside hydrolase family 3 N-terminal" evidence="7">
    <location>
        <begin position="30"/>
        <end position="363"/>
    </location>
</feature>
<dbReference type="RefSeq" id="WP_059138125.1">
    <property type="nucleotide sequence ID" value="NZ_LMBR01000002.1"/>
</dbReference>
<evidence type="ECO:0000256" key="3">
    <source>
        <dbReference type="ARBA" id="ARBA00012663"/>
    </source>
</evidence>
<reference evidence="8 9" key="1">
    <citation type="submission" date="2015-10" db="EMBL/GenBank/DDBJ databases">
        <title>Draft Genome Sequence of Chlorobium limicola strain Frasassi Growing under Artificial Lighting in the Frasassi Cave System.</title>
        <authorList>
            <person name="Mansor M."/>
            <person name="Macalady J."/>
        </authorList>
    </citation>
    <scope>NUCLEOTIDE SEQUENCE [LARGE SCALE GENOMIC DNA]</scope>
    <source>
        <strain evidence="8 9">Frasassi</strain>
    </source>
</reference>
<dbReference type="PANTHER" id="PTHR30480:SF13">
    <property type="entry name" value="BETA-HEXOSAMINIDASE"/>
    <property type="match status" value="1"/>
</dbReference>
<dbReference type="GO" id="GO:0009254">
    <property type="term" value="P:peptidoglycan turnover"/>
    <property type="evidence" value="ECO:0007669"/>
    <property type="project" value="TreeGrafter"/>
</dbReference>
<dbReference type="InterPro" id="IPR050226">
    <property type="entry name" value="NagZ_Beta-hexosaminidase"/>
</dbReference>
<dbReference type="GO" id="GO:0005975">
    <property type="term" value="P:carbohydrate metabolic process"/>
    <property type="evidence" value="ECO:0007669"/>
    <property type="project" value="InterPro"/>
</dbReference>
<sequence length="373" mass="40978">MIQKTLFAALFIFMQLSPLPAQAAAPVDSLSIKIGQMLMIGFRGLTAKAPGITADIRKRHIGGVVLFDYDVPLKSPVRNIAGPEQLSKLTLELMDLAEIPLFIALDQEGGKVNRLKTSKGFPPSVSAAHLGMLDNPDSTTAAALQTAVTLKKMHVNMNLAPVLDLNTNPDNPVIGKPGRSFSADPAAVTRHAGLTARVFREEGIIPVFKHFPGHGSSTTDSHKGFTDVTASWTEKEIEPYRSLIAEGYDDAVMTAHVFNRQLDNRYPATLSQKVLKDRLRSRLRFDGVILSDDMQMKAIADQYGLEDAIRLALDAGVDILIFGNNTTFDPAIAEKATATLHELVQNGTVSRTRIDRSYRRIMALKERYLYHCK</sequence>
<keyword evidence="9" id="KW-1185">Reference proteome</keyword>
<accession>A0A101JUB5</accession>
<evidence type="ECO:0000256" key="1">
    <source>
        <dbReference type="ARBA" id="ARBA00001231"/>
    </source>
</evidence>
<evidence type="ECO:0000313" key="8">
    <source>
        <dbReference type="EMBL" id="KUL33124.1"/>
    </source>
</evidence>
<feature type="signal peptide" evidence="6">
    <location>
        <begin position="1"/>
        <end position="23"/>
    </location>
</feature>
<dbReference type="EMBL" id="LMBR01000002">
    <property type="protein sequence ID" value="KUL33124.1"/>
    <property type="molecule type" value="Genomic_DNA"/>
</dbReference>
<evidence type="ECO:0000313" key="9">
    <source>
        <dbReference type="Proteomes" id="UP000053937"/>
    </source>
</evidence>
<gene>
    <name evidence="8" type="ORF">ASB62_00435</name>
</gene>
<dbReference type="InterPro" id="IPR017853">
    <property type="entry name" value="GH"/>
</dbReference>
<comment type="caution">
    <text evidence="8">The sequence shown here is derived from an EMBL/GenBank/DDBJ whole genome shotgun (WGS) entry which is preliminary data.</text>
</comment>
<dbReference type="EC" id="3.2.1.52" evidence="3"/>
<dbReference type="OrthoDB" id="9805821at2"/>
<evidence type="ECO:0000256" key="4">
    <source>
        <dbReference type="ARBA" id="ARBA00022801"/>
    </source>
</evidence>
<comment type="catalytic activity">
    <reaction evidence="1">
        <text>Hydrolysis of terminal non-reducing N-acetyl-D-hexosamine residues in N-acetyl-beta-D-hexosaminides.</text>
        <dbReference type="EC" id="3.2.1.52"/>
    </reaction>
</comment>
<dbReference type="AlphaFoldDB" id="A0A101JUB5"/>
<keyword evidence="6" id="KW-0732">Signal</keyword>
<dbReference type="GO" id="GO:0004563">
    <property type="term" value="F:beta-N-acetylhexosaminidase activity"/>
    <property type="evidence" value="ECO:0007669"/>
    <property type="project" value="UniProtKB-EC"/>
</dbReference>
<evidence type="ECO:0000256" key="6">
    <source>
        <dbReference type="SAM" id="SignalP"/>
    </source>
</evidence>
<evidence type="ECO:0000256" key="5">
    <source>
        <dbReference type="ARBA" id="ARBA00023295"/>
    </source>
</evidence>
<dbReference type="Pfam" id="PF00933">
    <property type="entry name" value="Glyco_hydro_3"/>
    <property type="match status" value="1"/>
</dbReference>
<evidence type="ECO:0000259" key="7">
    <source>
        <dbReference type="Pfam" id="PF00933"/>
    </source>
</evidence>
<proteinExistence type="inferred from homology"/>
<protein>
    <recommendedName>
        <fullName evidence="3">beta-N-acetylhexosaminidase</fullName>
        <ecNumber evidence="3">3.2.1.52</ecNumber>
    </recommendedName>
</protein>
<keyword evidence="4 8" id="KW-0378">Hydrolase</keyword>
<dbReference type="InterPro" id="IPR036962">
    <property type="entry name" value="Glyco_hydro_3_N_sf"/>
</dbReference>
<name>A0A101JUB5_CHLLI</name>
<organism evidence="8 9">
    <name type="scientific">Chlorobium limicola</name>
    <dbReference type="NCBI Taxonomy" id="1092"/>
    <lineage>
        <taxon>Bacteria</taxon>
        <taxon>Pseudomonadati</taxon>
        <taxon>Chlorobiota</taxon>
        <taxon>Chlorobiia</taxon>
        <taxon>Chlorobiales</taxon>
        <taxon>Chlorobiaceae</taxon>
        <taxon>Chlorobium/Pelodictyon group</taxon>
        <taxon>Chlorobium</taxon>
    </lineage>
</organism>
<dbReference type="Proteomes" id="UP000053937">
    <property type="component" value="Unassembled WGS sequence"/>
</dbReference>
<dbReference type="SUPFAM" id="SSF51445">
    <property type="entry name" value="(Trans)glycosidases"/>
    <property type="match status" value="1"/>
</dbReference>
<dbReference type="InterPro" id="IPR001764">
    <property type="entry name" value="Glyco_hydro_3_N"/>
</dbReference>
<dbReference type="Gene3D" id="3.20.20.300">
    <property type="entry name" value="Glycoside hydrolase, family 3, N-terminal domain"/>
    <property type="match status" value="1"/>
</dbReference>
<dbReference type="PANTHER" id="PTHR30480">
    <property type="entry name" value="BETA-HEXOSAMINIDASE-RELATED"/>
    <property type="match status" value="1"/>
</dbReference>
<evidence type="ECO:0000256" key="2">
    <source>
        <dbReference type="ARBA" id="ARBA00005336"/>
    </source>
</evidence>
<feature type="chain" id="PRO_5007098174" description="beta-N-acetylhexosaminidase" evidence="6">
    <location>
        <begin position="24"/>
        <end position="373"/>
    </location>
</feature>
<comment type="similarity">
    <text evidence="2">Belongs to the glycosyl hydrolase 3 family.</text>
</comment>